<name>X1M3U4_9ZZZZ</name>
<comment type="caution">
    <text evidence="1">The sequence shown here is derived from an EMBL/GenBank/DDBJ whole genome shotgun (WGS) entry which is preliminary data.</text>
</comment>
<organism evidence="1">
    <name type="scientific">marine sediment metagenome</name>
    <dbReference type="NCBI Taxonomy" id="412755"/>
    <lineage>
        <taxon>unclassified sequences</taxon>
        <taxon>metagenomes</taxon>
        <taxon>ecological metagenomes</taxon>
    </lineage>
</organism>
<dbReference type="AlphaFoldDB" id="X1M3U4"/>
<gene>
    <name evidence="1" type="ORF">S03H2_69919</name>
</gene>
<dbReference type="EMBL" id="BARU01046311">
    <property type="protein sequence ID" value="GAI01039.1"/>
    <property type="molecule type" value="Genomic_DNA"/>
</dbReference>
<feature type="non-terminal residue" evidence="1">
    <location>
        <position position="1"/>
    </location>
</feature>
<evidence type="ECO:0000313" key="1">
    <source>
        <dbReference type="EMBL" id="GAI01039.1"/>
    </source>
</evidence>
<sequence length="32" mass="3574">IFGNNVAIKEYPGRNRTIGRLIAILIIVSFKS</sequence>
<protein>
    <submittedName>
        <fullName evidence="1">Uncharacterized protein</fullName>
    </submittedName>
</protein>
<accession>X1M3U4</accession>
<reference evidence="1" key="1">
    <citation type="journal article" date="2014" name="Front. Microbiol.">
        <title>High frequency of phylogenetically diverse reductive dehalogenase-homologous genes in deep subseafloor sedimentary metagenomes.</title>
        <authorList>
            <person name="Kawai M."/>
            <person name="Futagami T."/>
            <person name="Toyoda A."/>
            <person name="Takaki Y."/>
            <person name="Nishi S."/>
            <person name="Hori S."/>
            <person name="Arai W."/>
            <person name="Tsubouchi T."/>
            <person name="Morono Y."/>
            <person name="Uchiyama I."/>
            <person name="Ito T."/>
            <person name="Fujiyama A."/>
            <person name="Inagaki F."/>
            <person name="Takami H."/>
        </authorList>
    </citation>
    <scope>NUCLEOTIDE SEQUENCE</scope>
    <source>
        <strain evidence="1">Expedition CK06-06</strain>
    </source>
</reference>
<proteinExistence type="predicted"/>